<dbReference type="GO" id="GO:0016791">
    <property type="term" value="F:phosphatase activity"/>
    <property type="evidence" value="ECO:0007669"/>
    <property type="project" value="TreeGrafter"/>
</dbReference>
<keyword evidence="2" id="KW-1185">Reference proteome</keyword>
<dbReference type="Gene3D" id="3.30.1240.10">
    <property type="match status" value="1"/>
</dbReference>
<dbReference type="EMBL" id="BIMR01000361">
    <property type="protein sequence ID" value="GCE78275.1"/>
    <property type="molecule type" value="Genomic_DNA"/>
</dbReference>
<proteinExistence type="predicted"/>
<dbReference type="Gene3D" id="3.40.50.1000">
    <property type="entry name" value="HAD superfamily/HAD-like"/>
    <property type="match status" value="1"/>
</dbReference>
<dbReference type="CDD" id="cd07518">
    <property type="entry name" value="HAD_YbiV-Like"/>
    <property type="match status" value="1"/>
</dbReference>
<dbReference type="PANTHER" id="PTHR10000">
    <property type="entry name" value="PHOSPHOSERINE PHOSPHATASE"/>
    <property type="match status" value="1"/>
</dbReference>
<evidence type="ECO:0000313" key="2">
    <source>
        <dbReference type="Proteomes" id="UP000289954"/>
    </source>
</evidence>
<organism evidence="1 2">
    <name type="scientific">Cellulomonas biazotea</name>
    <dbReference type="NCBI Taxonomy" id="1709"/>
    <lineage>
        <taxon>Bacteria</taxon>
        <taxon>Bacillati</taxon>
        <taxon>Actinomycetota</taxon>
        <taxon>Actinomycetes</taxon>
        <taxon>Micrococcales</taxon>
        <taxon>Cellulomonadaceae</taxon>
        <taxon>Cellulomonas</taxon>
    </lineage>
</organism>
<dbReference type="SFLD" id="SFLDG01140">
    <property type="entry name" value="C2.B:_Phosphomannomutase_and_P"/>
    <property type="match status" value="1"/>
</dbReference>
<dbReference type="AlphaFoldDB" id="A0A402DW03"/>
<dbReference type="InterPro" id="IPR000150">
    <property type="entry name" value="Cof"/>
</dbReference>
<reference evidence="1 2" key="1">
    <citation type="submission" date="2019-01" db="EMBL/GenBank/DDBJ databases">
        <title>Draft genome sequence of Cellulomonas takizawaensis strain TKZ-21.</title>
        <authorList>
            <person name="Yamamura H."/>
            <person name="Hayashi T."/>
            <person name="Hamada M."/>
            <person name="Serisawa Y."/>
            <person name="Matsuyama K."/>
            <person name="Nakagawa Y."/>
            <person name="Otoguro M."/>
            <person name="Yanagida F."/>
            <person name="Hayakawa M."/>
        </authorList>
    </citation>
    <scope>NUCLEOTIDE SEQUENCE [LARGE SCALE GENOMIC DNA]</scope>
    <source>
        <strain evidence="1 2">NBRC12680</strain>
    </source>
</reference>
<evidence type="ECO:0000313" key="1">
    <source>
        <dbReference type="EMBL" id="GCE78275.1"/>
    </source>
</evidence>
<dbReference type="NCBIfam" id="TIGR00099">
    <property type="entry name" value="Cof-subfamily"/>
    <property type="match status" value="1"/>
</dbReference>
<dbReference type="SFLD" id="SFLDS00003">
    <property type="entry name" value="Haloacid_Dehalogenase"/>
    <property type="match status" value="1"/>
</dbReference>
<dbReference type="Proteomes" id="UP000289954">
    <property type="component" value="Unassembled WGS sequence"/>
</dbReference>
<dbReference type="InterPro" id="IPR036412">
    <property type="entry name" value="HAD-like_sf"/>
</dbReference>
<dbReference type="InterPro" id="IPR023214">
    <property type="entry name" value="HAD_sf"/>
</dbReference>
<comment type="caution">
    <text evidence="1">The sequence shown here is derived from an EMBL/GenBank/DDBJ whole genome shotgun (WGS) entry which is preliminary data.</text>
</comment>
<dbReference type="GO" id="GO:0005829">
    <property type="term" value="C:cytosol"/>
    <property type="evidence" value="ECO:0007669"/>
    <property type="project" value="TreeGrafter"/>
</dbReference>
<dbReference type="SUPFAM" id="SSF56784">
    <property type="entry name" value="HAD-like"/>
    <property type="match status" value="1"/>
</dbReference>
<gene>
    <name evidence="1" type="ORF">CBZ_33310</name>
</gene>
<accession>A0A402DW03</accession>
<dbReference type="PANTHER" id="PTHR10000:SF8">
    <property type="entry name" value="HAD SUPERFAMILY HYDROLASE-LIKE, TYPE 3"/>
    <property type="match status" value="1"/>
</dbReference>
<name>A0A402DW03_9CELL</name>
<dbReference type="GO" id="GO:0000287">
    <property type="term" value="F:magnesium ion binding"/>
    <property type="evidence" value="ECO:0007669"/>
    <property type="project" value="TreeGrafter"/>
</dbReference>
<dbReference type="RefSeq" id="WP_246013537.1">
    <property type="nucleotide sequence ID" value="NZ_BIMR01000361.1"/>
</dbReference>
<protein>
    <submittedName>
        <fullName evidence="1">Hydrolase</fullName>
    </submittedName>
</protein>
<sequence length="283" mass="30335">MSHPDTVLDPPDLGVVPDVRLVALDMDGSLLDDDKRIHPSFWPLLDTLLARGVTVCPASGRQYATLRAQLGRDDLVYVAENGAYVVRDGAELSADTLTTATAHDVVDVVRAEAAAGLDVGTVLCGKRSAYVERSDDAFLAQCEPYYALLEVVDDLRAVEDDVLKVAVYDFGRAESGAGPALSDLRHEARVVVSGEHWVDVMSRTVDKGTALRAVQRALGVTPEQTMAFGDYFNDLGMLDAAGWSFAMDNAHPEVRARARFVAPSNNRNGVVRTIGAALGIPVG</sequence>
<dbReference type="Pfam" id="PF08282">
    <property type="entry name" value="Hydrolase_3"/>
    <property type="match status" value="1"/>
</dbReference>
<keyword evidence="1" id="KW-0378">Hydrolase</keyword>